<dbReference type="InterPro" id="IPR052707">
    <property type="entry name" value="OsmC_Ohr_Peroxiredoxin"/>
</dbReference>
<dbReference type="InterPro" id="IPR015946">
    <property type="entry name" value="KH_dom-like_a/b"/>
</dbReference>
<dbReference type="InterPro" id="IPR003718">
    <property type="entry name" value="OsmC/Ohr_fam"/>
</dbReference>
<evidence type="ECO:0000313" key="1">
    <source>
        <dbReference type="EMBL" id="ACZ30573.1"/>
    </source>
</evidence>
<evidence type="ECO:0000313" key="2">
    <source>
        <dbReference type="Proteomes" id="UP000002255"/>
    </source>
</evidence>
<dbReference type="KEGG" id="xce:Xcel_1543"/>
<dbReference type="PANTHER" id="PTHR42830:SF2">
    <property type="entry name" value="OSMC_OHR FAMILY PROTEIN"/>
    <property type="match status" value="1"/>
</dbReference>
<dbReference type="OrthoDB" id="9795405at2"/>
<proteinExistence type="predicted"/>
<reference evidence="1 2" key="2">
    <citation type="journal article" date="2010" name="Stand. Genomic Sci.">
        <title>Complete genome sequence of Xylanimonas cellulosilytica type strain (XIL07).</title>
        <authorList>
            <person name="Foster B."/>
            <person name="Pukall R."/>
            <person name="Abt B."/>
            <person name="Nolan M."/>
            <person name="Glavina Del Rio T."/>
            <person name="Chen F."/>
            <person name="Lucas S."/>
            <person name="Tice H."/>
            <person name="Pitluck S."/>
            <person name="Cheng J.-F."/>
            <person name="Chertkov O."/>
            <person name="Brettin T."/>
            <person name="Han C."/>
            <person name="Detter J.C."/>
            <person name="Bruce D."/>
            <person name="Goodwin L."/>
            <person name="Ivanova N."/>
            <person name="Mavromatis K."/>
            <person name="Pati A."/>
            <person name="Mikhailova N."/>
            <person name="Chen A."/>
            <person name="Palaniappan K."/>
            <person name="Land M."/>
            <person name="Hauser L."/>
            <person name="Chang Y.-J."/>
            <person name="Jeffries C.D."/>
            <person name="Chain P."/>
            <person name="Rohde M."/>
            <person name="Goeker M."/>
            <person name="Bristow J."/>
            <person name="Eisen J.A."/>
            <person name="Markowitz V."/>
            <person name="Hugenholtz P."/>
            <person name="Kyrpides N.C."/>
            <person name="Klenk H.-P."/>
            <person name="Lapidus A."/>
        </authorList>
    </citation>
    <scope>NUCLEOTIDE SEQUENCE [LARGE SCALE GENOMIC DNA]</scope>
    <source>
        <strain evidence="2">DSM 15894 / CECT 5975 / LMG 20990 / XIL07</strain>
    </source>
</reference>
<dbReference type="InterPro" id="IPR036102">
    <property type="entry name" value="OsmC/Ohrsf"/>
</dbReference>
<name>D1BS81_XYLCX</name>
<dbReference type="Proteomes" id="UP000002255">
    <property type="component" value="Chromosome"/>
</dbReference>
<dbReference type="STRING" id="446471.Xcel_1543"/>
<protein>
    <submittedName>
        <fullName evidence="1">OsmC family protein</fullName>
    </submittedName>
</protein>
<dbReference type="eggNOG" id="COG1764">
    <property type="taxonomic scope" value="Bacteria"/>
</dbReference>
<dbReference type="RefSeq" id="WP_012878315.1">
    <property type="nucleotide sequence ID" value="NC_013530.1"/>
</dbReference>
<dbReference type="Gene3D" id="3.30.300.20">
    <property type="match status" value="1"/>
</dbReference>
<dbReference type="PANTHER" id="PTHR42830">
    <property type="entry name" value="OSMOTICALLY INDUCIBLE FAMILY PROTEIN"/>
    <property type="match status" value="1"/>
</dbReference>
<gene>
    <name evidence="1" type="ordered locus">Xcel_1543</name>
</gene>
<sequence length="162" mass="17474">MTVQHDFEVTLNWSDATGTDSFSGFTRNHEVDGEHKLAAIAASAPEWLRGDKSRYSSGDLFLAAIASSHMLRFLEVASQVGLAVVAYDDDVVGNADLGSRGDGRIVDVTLRPRLTVQPGVHATEAEVARLHERAQSMSIISRSVSVEIRVEPGTLTILDDVA</sequence>
<keyword evidence="2" id="KW-1185">Reference proteome</keyword>
<dbReference type="Pfam" id="PF02566">
    <property type="entry name" value="OsmC"/>
    <property type="match status" value="1"/>
</dbReference>
<accession>D1BS81</accession>
<dbReference type="HOGENOM" id="CLU_105860_1_0_11"/>
<organism evidence="1 2">
    <name type="scientific">Xylanimonas cellulosilytica (strain DSM 15894 / JCM 12276 / CECT 5975 / KCTC 9989 / LMG 20990 / NBRC 107835 / XIL07)</name>
    <dbReference type="NCBI Taxonomy" id="446471"/>
    <lineage>
        <taxon>Bacteria</taxon>
        <taxon>Bacillati</taxon>
        <taxon>Actinomycetota</taxon>
        <taxon>Actinomycetes</taxon>
        <taxon>Micrococcales</taxon>
        <taxon>Promicromonosporaceae</taxon>
        <taxon>Xylanimonas</taxon>
    </lineage>
</organism>
<dbReference type="AlphaFoldDB" id="D1BS81"/>
<reference evidence="2" key="1">
    <citation type="submission" date="2009-11" db="EMBL/GenBank/DDBJ databases">
        <title>The complete chromosome of Xylanimonas cellulosilytica DSM 15894.</title>
        <authorList>
            <consortium name="US DOE Joint Genome Institute (JGI-PGF)"/>
            <person name="Lucas S."/>
            <person name="Copeland A."/>
            <person name="Lapidus A."/>
            <person name="Glavina del Rio T."/>
            <person name="Dalin E."/>
            <person name="Tice H."/>
            <person name="Bruce D."/>
            <person name="Goodwin L."/>
            <person name="Pitluck S."/>
            <person name="Kyrpides N."/>
            <person name="Mavromatis K."/>
            <person name="Ivanova N."/>
            <person name="Mikhailova N."/>
            <person name="Foster B."/>
            <person name="Clum A."/>
            <person name="Brettin T."/>
            <person name="Detter J.C."/>
            <person name="Han C."/>
            <person name="Larimer F."/>
            <person name="Land M."/>
            <person name="Hauser L."/>
            <person name="Markowitz V."/>
            <person name="Cheng J.F."/>
            <person name="Hugenholtz P."/>
            <person name="Woyke T."/>
            <person name="Wu D."/>
            <person name="Gehrich-Schroeter G."/>
            <person name="Schneider S."/>
            <person name="Pukall S.R."/>
            <person name="Klenk H.P."/>
            <person name="Eisen J.A."/>
        </authorList>
    </citation>
    <scope>NUCLEOTIDE SEQUENCE [LARGE SCALE GENOMIC DNA]</scope>
    <source>
        <strain evidence="2">DSM 15894 / CECT 5975 / LMG 20990 / XIL07</strain>
    </source>
</reference>
<dbReference type="SUPFAM" id="SSF82784">
    <property type="entry name" value="OsmC-like"/>
    <property type="match status" value="1"/>
</dbReference>
<dbReference type="EMBL" id="CP001821">
    <property type="protein sequence ID" value="ACZ30573.1"/>
    <property type="molecule type" value="Genomic_DNA"/>
</dbReference>